<evidence type="ECO:0000256" key="2">
    <source>
        <dbReference type="ARBA" id="ARBA00007809"/>
    </source>
</evidence>
<dbReference type="Proteomes" id="UP001603857">
    <property type="component" value="Unassembled WGS sequence"/>
</dbReference>
<feature type="transmembrane region" description="Helical" evidence="10">
    <location>
        <begin position="264"/>
        <end position="286"/>
    </location>
</feature>
<organism evidence="11 12">
    <name type="scientific">Flemingia macrophylla</name>
    <dbReference type="NCBI Taxonomy" id="520843"/>
    <lineage>
        <taxon>Eukaryota</taxon>
        <taxon>Viridiplantae</taxon>
        <taxon>Streptophyta</taxon>
        <taxon>Embryophyta</taxon>
        <taxon>Tracheophyta</taxon>
        <taxon>Spermatophyta</taxon>
        <taxon>Magnoliopsida</taxon>
        <taxon>eudicotyledons</taxon>
        <taxon>Gunneridae</taxon>
        <taxon>Pentapetalae</taxon>
        <taxon>rosids</taxon>
        <taxon>fabids</taxon>
        <taxon>Fabales</taxon>
        <taxon>Fabaceae</taxon>
        <taxon>Papilionoideae</taxon>
        <taxon>50 kb inversion clade</taxon>
        <taxon>NPAAA clade</taxon>
        <taxon>indigoferoid/millettioid clade</taxon>
        <taxon>Phaseoleae</taxon>
        <taxon>Flemingia</taxon>
    </lineage>
</organism>
<evidence type="ECO:0000256" key="4">
    <source>
        <dbReference type="ARBA" id="ARBA00022475"/>
    </source>
</evidence>
<feature type="transmembrane region" description="Helical" evidence="10">
    <location>
        <begin position="388"/>
        <end position="409"/>
    </location>
</feature>
<dbReference type="Pfam" id="PF03083">
    <property type="entry name" value="MtN3_slv"/>
    <property type="match status" value="1"/>
</dbReference>
<evidence type="ECO:0000256" key="7">
    <source>
        <dbReference type="ARBA" id="ARBA00022737"/>
    </source>
</evidence>
<dbReference type="InterPro" id="IPR004316">
    <property type="entry name" value="SWEET_rpt"/>
</dbReference>
<evidence type="ECO:0000313" key="12">
    <source>
        <dbReference type="Proteomes" id="UP001603857"/>
    </source>
</evidence>
<keyword evidence="7" id="KW-0677">Repeat</keyword>
<reference evidence="11 12" key="1">
    <citation type="submission" date="2024-08" db="EMBL/GenBank/DDBJ databases">
        <title>Insights into the chromosomal genome structure of Flemingia macrophylla.</title>
        <authorList>
            <person name="Ding Y."/>
            <person name="Zhao Y."/>
            <person name="Bi W."/>
            <person name="Wu M."/>
            <person name="Zhao G."/>
            <person name="Gong Y."/>
            <person name="Li W."/>
            <person name="Zhang P."/>
        </authorList>
    </citation>
    <scope>NUCLEOTIDE SEQUENCE [LARGE SCALE GENOMIC DNA]</scope>
    <source>
        <strain evidence="11">DYQJB</strain>
        <tissue evidence="11">Leaf</tissue>
    </source>
</reference>
<comment type="caution">
    <text evidence="11">The sequence shown here is derived from an EMBL/GenBank/DDBJ whole genome shotgun (WGS) entry which is preliminary data.</text>
</comment>
<sequence length="459" mass="51372">MVERRRKALILCSTKHIIKSTVPTPTFHRDDQSSPTFRLPVGILRFFGLPKPSLDHSALIALSIRLLKTFSISSVAVVLDPLTTTNIHLHSPSSSPLMLHFPSCDFPLSGTSVFDDQVAYVSPLLAFNLARRMLKIHSFPRPRCPRFLFQTSRQKGALRSRCGGECFGKVTPREGEMKVKIGGGDGKLKVNRRAWLSVTITLAFTVGMLGNVISLLVFLASMPTFCRIYKKKSTESFQSLPYLVALFSSMLWLYHALLKKNALLLVTINSFGCVAETIYIVFYITYATRDARRRTLKKISGGIKKEFRLISSSIQRRTLKKISGGIKKEFRLISSSIQVRGSENLTLGIGDDLLEEEHQEKGREHSDTDVIPGIHLRFISVFAAPLSIVLPNVLGFVLGLLQMMLYIIYRKGNKKGNTKEKSPVEPLKNIVVTGEVFPVEEDKQAEKSQEDKTSQDCVV</sequence>
<keyword evidence="4" id="KW-1003">Cell membrane</keyword>
<evidence type="ECO:0000256" key="1">
    <source>
        <dbReference type="ARBA" id="ARBA00004651"/>
    </source>
</evidence>
<gene>
    <name evidence="11" type="ORF">Fmac_017014</name>
</gene>
<proteinExistence type="inferred from homology"/>
<keyword evidence="8 10" id="KW-1133">Transmembrane helix</keyword>
<accession>A0ABD1M1K3</accession>
<dbReference type="FunFam" id="1.20.1280.290:FF:000001">
    <property type="entry name" value="Bidirectional sugar transporter SWEET"/>
    <property type="match status" value="1"/>
</dbReference>
<keyword evidence="9 10" id="KW-0472">Membrane</keyword>
<keyword evidence="6 10" id="KW-0812">Transmembrane</keyword>
<feature type="transmembrane region" description="Helical" evidence="10">
    <location>
        <begin position="194"/>
        <end position="220"/>
    </location>
</feature>
<keyword evidence="3" id="KW-0813">Transport</keyword>
<dbReference type="AlphaFoldDB" id="A0ABD1M1K3"/>
<feature type="transmembrane region" description="Helical" evidence="10">
    <location>
        <begin position="240"/>
        <end position="257"/>
    </location>
</feature>
<comment type="subcellular location">
    <subcellularLocation>
        <location evidence="1">Cell membrane</location>
        <topology evidence="1">Multi-pass membrane protein</topology>
    </subcellularLocation>
</comment>
<evidence type="ECO:0000256" key="10">
    <source>
        <dbReference type="SAM" id="Phobius"/>
    </source>
</evidence>
<dbReference type="PANTHER" id="PTHR10791:SF222">
    <property type="entry name" value="BIDIRECTIONAL SUGAR TRANSPORTER SWEET15"/>
    <property type="match status" value="1"/>
</dbReference>
<keyword evidence="12" id="KW-1185">Reference proteome</keyword>
<evidence type="ECO:0000313" key="11">
    <source>
        <dbReference type="EMBL" id="KAL2329433.1"/>
    </source>
</evidence>
<name>A0ABD1M1K3_9FABA</name>
<comment type="similarity">
    <text evidence="2">Belongs to the SWEET sugar transporter family.</text>
</comment>
<evidence type="ECO:0000256" key="6">
    <source>
        <dbReference type="ARBA" id="ARBA00022692"/>
    </source>
</evidence>
<dbReference type="Gene3D" id="1.20.1280.290">
    <property type="match status" value="1"/>
</dbReference>
<evidence type="ECO:0000256" key="9">
    <source>
        <dbReference type="ARBA" id="ARBA00023136"/>
    </source>
</evidence>
<protein>
    <recommendedName>
        <fullName evidence="13">Bidirectional sugar transporter SWEET</fullName>
    </recommendedName>
</protein>
<keyword evidence="5" id="KW-0762">Sugar transport</keyword>
<dbReference type="PANTHER" id="PTHR10791">
    <property type="entry name" value="RAG1-ACTIVATING PROTEIN 1"/>
    <property type="match status" value="1"/>
</dbReference>
<evidence type="ECO:0000256" key="8">
    <source>
        <dbReference type="ARBA" id="ARBA00022989"/>
    </source>
</evidence>
<dbReference type="GO" id="GO:0005886">
    <property type="term" value="C:plasma membrane"/>
    <property type="evidence" value="ECO:0007669"/>
    <property type="project" value="UniProtKB-SubCell"/>
</dbReference>
<dbReference type="EMBL" id="JBGMDY010000006">
    <property type="protein sequence ID" value="KAL2329433.1"/>
    <property type="molecule type" value="Genomic_DNA"/>
</dbReference>
<evidence type="ECO:0008006" key="13">
    <source>
        <dbReference type="Google" id="ProtNLM"/>
    </source>
</evidence>
<evidence type="ECO:0000256" key="5">
    <source>
        <dbReference type="ARBA" id="ARBA00022597"/>
    </source>
</evidence>
<evidence type="ECO:0000256" key="3">
    <source>
        <dbReference type="ARBA" id="ARBA00022448"/>
    </source>
</evidence>
<dbReference type="InterPro" id="IPR047664">
    <property type="entry name" value="SWEET"/>
</dbReference>